<proteinExistence type="predicted"/>
<organism evidence="1">
    <name type="scientific">Anguilla anguilla</name>
    <name type="common">European freshwater eel</name>
    <name type="synonym">Muraena anguilla</name>
    <dbReference type="NCBI Taxonomy" id="7936"/>
    <lineage>
        <taxon>Eukaryota</taxon>
        <taxon>Metazoa</taxon>
        <taxon>Chordata</taxon>
        <taxon>Craniata</taxon>
        <taxon>Vertebrata</taxon>
        <taxon>Euteleostomi</taxon>
        <taxon>Actinopterygii</taxon>
        <taxon>Neopterygii</taxon>
        <taxon>Teleostei</taxon>
        <taxon>Anguilliformes</taxon>
        <taxon>Anguillidae</taxon>
        <taxon>Anguilla</taxon>
    </lineage>
</organism>
<dbReference type="EMBL" id="GBXM01086536">
    <property type="protein sequence ID" value="JAH22041.1"/>
    <property type="molecule type" value="Transcribed_RNA"/>
</dbReference>
<evidence type="ECO:0000313" key="1">
    <source>
        <dbReference type="EMBL" id="JAH22041.1"/>
    </source>
</evidence>
<reference evidence="1" key="1">
    <citation type="submission" date="2014-11" db="EMBL/GenBank/DDBJ databases">
        <authorList>
            <person name="Amaro Gonzalez C."/>
        </authorList>
    </citation>
    <scope>NUCLEOTIDE SEQUENCE</scope>
</reference>
<dbReference type="AlphaFoldDB" id="A0A0E9QYM4"/>
<accession>A0A0E9QYM4</accession>
<reference evidence="1" key="2">
    <citation type="journal article" date="2015" name="Fish Shellfish Immunol.">
        <title>Early steps in the European eel (Anguilla anguilla)-Vibrio vulnificus interaction in the gills: Role of the RtxA13 toxin.</title>
        <authorList>
            <person name="Callol A."/>
            <person name="Pajuelo D."/>
            <person name="Ebbesson L."/>
            <person name="Teles M."/>
            <person name="MacKenzie S."/>
            <person name="Amaro C."/>
        </authorList>
    </citation>
    <scope>NUCLEOTIDE SEQUENCE</scope>
</reference>
<name>A0A0E9QYM4_ANGAN</name>
<sequence length="67" mass="7587">MALSLMFLKSQSLYHITMEMCRLIKLDQSSSSNSLLRSQVVVHHLQSLSEMSSSLTLTLLYCGYLAF</sequence>
<protein>
    <submittedName>
        <fullName evidence="1">Uncharacterized protein</fullName>
    </submittedName>
</protein>